<dbReference type="HOGENOM" id="CLU_034992_2_0_1"/>
<dbReference type="InterPro" id="IPR011141">
    <property type="entry name" value="Polyketide_synthase_type-III"/>
</dbReference>
<comment type="similarity">
    <text evidence="1 3">Belongs to the thiolase-like superfamily. Chalcone/stilbene synthases family.</text>
</comment>
<evidence type="ECO:0000313" key="7">
    <source>
        <dbReference type="Proteomes" id="UP000026961"/>
    </source>
</evidence>
<feature type="domain" description="Chalcone/stilbene synthase C-terminal" evidence="5">
    <location>
        <begin position="231"/>
        <end position="385"/>
    </location>
</feature>
<reference evidence="6" key="1">
    <citation type="submission" date="2015-04" db="UniProtKB">
        <authorList>
            <consortium name="EnsemblPlants"/>
        </authorList>
    </citation>
    <scope>IDENTIFICATION</scope>
</reference>
<evidence type="ECO:0000256" key="3">
    <source>
        <dbReference type="RuleBase" id="RU003633"/>
    </source>
</evidence>
<dbReference type="InterPro" id="IPR012328">
    <property type="entry name" value="Chalcone/stilbene_synt_C"/>
</dbReference>
<protein>
    <recommendedName>
        <fullName evidence="8">Chalcone/stilbene synthase N-terminal domain-containing protein</fullName>
    </recommendedName>
</protein>
<keyword evidence="7" id="KW-1185">Reference proteome</keyword>
<evidence type="ECO:0000313" key="6">
    <source>
        <dbReference type="EnsemblPlants" id="OGLUM11G15020.1"/>
    </source>
</evidence>
<evidence type="ECO:0000256" key="2">
    <source>
        <dbReference type="PIRSR" id="PIRSR000451-1"/>
    </source>
</evidence>
<dbReference type="Proteomes" id="UP000026961">
    <property type="component" value="Chromosome 11"/>
</dbReference>
<reference evidence="6" key="2">
    <citation type="submission" date="2018-05" db="EMBL/GenBank/DDBJ databases">
        <title>OgluRS3 (Oryza glumaepatula Reference Sequence Version 3).</title>
        <authorList>
            <person name="Zhang J."/>
            <person name="Kudrna D."/>
            <person name="Lee S."/>
            <person name="Talag J."/>
            <person name="Welchert J."/>
            <person name="Wing R.A."/>
        </authorList>
    </citation>
    <scope>NUCLEOTIDE SEQUENCE [LARGE SCALE GENOMIC DNA]</scope>
</reference>
<proteinExistence type="inferred from homology"/>
<organism evidence="6">
    <name type="scientific">Oryza glumipatula</name>
    <dbReference type="NCBI Taxonomy" id="40148"/>
    <lineage>
        <taxon>Eukaryota</taxon>
        <taxon>Viridiplantae</taxon>
        <taxon>Streptophyta</taxon>
        <taxon>Embryophyta</taxon>
        <taxon>Tracheophyta</taxon>
        <taxon>Spermatophyta</taxon>
        <taxon>Magnoliopsida</taxon>
        <taxon>Liliopsida</taxon>
        <taxon>Poales</taxon>
        <taxon>Poaceae</taxon>
        <taxon>BOP clade</taxon>
        <taxon>Oryzoideae</taxon>
        <taxon>Oryzeae</taxon>
        <taxon>Oryzinae</taxon>
        <taxon>Oryza</taxon>
    </lineage>
</organism>
<evidence type="ECO:0000256" key="1">
    <source>
        <dbReference type="ARBA" id="ARBA00005531"/>
    </source>
</evidence>
<dbReference type="CDD" id="cd00831">
    <property type="entry name" value="CHS_like"/>
    <property type="match status" value="1"/>
</dbReference>
<dbReference type="PANTHER" id="PTHR11877">
    <property type="entry name" value="HYDROXYMETHYLGLUTARYL-COA SYNTHASE"/>
    <property type="match status" value="1"/>
</dbReference>
<dbReference type="Pfam" id="PF00195">
    <property type="entry name" value="Chal_sti_synt_N"/>
    <property type="match status" value="1"/>
</dbReference>
<feature type="domain" description="Chalcone/stilbene synthase N-terminal" evidence="4">
    <location>
        <begin position="5"/>
        <end position="220"/>
    </location>
</feature>
<dbReference type="Pfam" id="PF02797">
    <property type="entry name" value="Chal_sti_synt_C"/>
    <property type="match status" value="1"/>
</dbReference>
<evidence type="ECO:0000259" key="4">
    <source>
        <dbReference type="Pfam" id="PF00195"/>
    </source>
</evidence>
<dbReference type="PANTHER" id="PTHR11877:SF47">
    <property type="entry name" value="OS11G0529900 PROTEIN"/>
    <property type="match status" value="1"/>
</dbReference>
<dbReference type="AlphaFoldDB" id="A0A0E0BJP6"/>
<dbReference type="EnsemblPlants" id="OGLUM11G15020.1">
    <property type="protein sequence ID" value="OGLUM11G15020.1"/>
    <property type="gene ID" value="OGLUM11G15020"/>
</dbReference>
<dbReference type="GO" id="GO:0016747">
    <property type="term" value="F:acyltransferase activity, transferring groups other than amino-acyl groups"/>
    <property type="evidence" value="ECO:0007669"/>
    <property type="project" value="InterPro"/>
</dbReference>
<evidence type="ECO:0000259" key="5">
    <source>
        <dbReference type="Pfam" id="PF02797"/>
    </source>
</evidence>
<dbReference type="InterPro" id="IPR016039">
    <property type="entry name" value="Thiolase-like"/>
</dbReference>
<dbReference type="InterPro" id="IPR001099">
    <property type="entry name" value="Chalcone/stilbene_synt_N"/>
</dbReference>
<keyword evidence="3" id="KW-0012">Acyltransferase</keyword>
<dbReference type="eggNOG" id="ENOG502QRSY">
    <property type="taxonomic scope" value="Eukaryota"/>
</dbReference>
<dbReference type="Gene3D" id="3.40.47.10">
    <property type="match status" value="2"/>
</dbReference>
<dbReference type="SUPFAM" id="SSF53901">
    <property type="entry name" value="Thiolase-like"/>
    <property type="match status" value="2"/>
</dbReference>
<dbReference type="FunFam" id="3.40.47.10:FF:000014">
    <property type="entry name" value="Chalcone synthase 1"/>
    <property type="match status" value="1"/>
</dbReference>
<dbReference type="PIRSF" id="PIRSF000451">
    <property type="entry name" value="PKS_III"/>
    <property type="match status" value="1"/>
</dbReference>
<dbReference type="FunFam" id="3.40.47.10:FF:000025">
    <property type="entry name" value="Chalcone synthase 2"/>
    <property type="match status" value="1"/>
</dbReference>
<accession>A0A0E0BJP6</accession>
<sequence length="401" mass="42494">MAARQQHAAVLAIGTANPAKCVVAQEEFVDWYFRVTQSDHLPDLKAKMKRMCDKSAIKKRHFYHSEETIAGHPEFINRALPSLDARLGIAKDAVPELAMAAAARAIAEWGRPAADVTHLVVSTNAGAHAPGADARLAALLGLRATVQRAVLYMHGCNAGCTALRLAKDIAENNRGARVLVACAEVTLPLFAAPDEARLDALVAMALFGDGAGAAVVGADPTTPVEHPIFHVVSASQATIPGTEEGVSLLLGERGLDCRISREVAALVRGGVERCLLDALTPLGLGAGAGGWNHLFWAMHPGGRAILDAYEAALRLEPGKLAASRRVLSEYGNMSCAAIIFVLDELRRRRRRDGGEEEEESDEYCEWGAMVGLGPGLTIETIVLRATGGGHVDDEGKKSIAA</sequence>
<dbReference type="GO" id="GO:0010208">
    <property type="term" value="P:pollen wall assembly"/>
    <property type="evidence" value="ECO:0007669"/>
    <property type="project" value="UniProtKB-ARBA"/>
</dbReference>
<keyword evidence="3" id="KW-0808">Transferase</keyword>
<name>A0A0E0BJP6_9ORYZ</name>
<dbReference type="Gramene" id="OGLUM11G15020.1">
    <property type="protein sequence ID" value="OGLUM11G15020.1"/>
    <property type="gene ID" value="OGLUM11G15020"/>
</dbReference>
<evidence type="ECO:0008006" key="8">
    <source>
        <dbReference type="Google" id="ProtNLM"/>
    </source>
</evidence>
<feature type="active site" description="Acyl-thioester intermediate" evidence="2">
    <location>
        <position position="156"/>
    </location>
</feature>
<dbReference type="GO" id="GO:0030639">
    <property type="term" value="P:polyketide biosynthetic process"/>
    <property type="evidence" value="ECO:0007669"/>
    <property type="project" value="TreeGrafter"/>
</dbReference>
<dbReference type="STRING" id="40148.A0A0E0BJP6"/>